<dbReference type="EMBL" id="FKBS01000014">
    <property type="protein sequence ID" value="SAI19084.1"/>
    <property type="molecule type" value="Genomic_DNA"/>
</dbReference>
<dbReference type="AlphaFoldDB" id="A0A157NDH4"/>
<protein>
    <submittedName>
        <fullName evidence="1">Protein of uncharacterized function (DUF3717)</fullName>
    </submittedName>
</protein>
<dbReference type="Pfam" id="PF12512">
    <property type="entry name" value="DUF3717"/>
    <property type="match status" value="1"/>
</dbReference>
<organism evidence="1 2">
    <name type="scientific">Bordetella ansorpii</name>
    <dbReference type="NCBI Taxonomy" id="288768"/>
    <lineage>
        <taxon>Bacteria</taxon>
        <taxon>Pseudomonadati</taxon>
        <taxon>Pseudomonadota</taxon>
        <taxon>Betaproteobacteria</taxon>
        <taxon>Burkholderiales</taxon>
        <taxon>Alcaligenaceae</taxon>
        <taxon>Bordetella</taxon>
    </lineage>
</organism>
<dbReference type="Proteomes" id="UP000077037">
    <property type="component" value="Unassembled WGS sequence"/>
</dbReference>
<evidence type="ECO:0000313" key="2">
    <source>
        <dbReference type="Proteomes" id="UP000077037"/>
    </source>
</evidence>
<reference evidence="1 2" key="1">
    <citation type="submission" date="2016-03" db="EMBL/GenBank/DDBJ databases">
        <authorList>
            <consortium name="Pathogen Informatics"/>
        </authorList>
    </citation>
    <scope>NUCLEOTIDE SEQUENCE [LARGE SCALE GENOMIC DNA]</scope>
    <source>
        <strain evidence="1 2">NCTC13364</strain>
    </source>
</reference>
<evidence type="ECO:0000313" key="1">
    <source>
        <dbReference type="EMBL" id="SAI19084.1"/>
    </source>
</evidence>
<name>A0A157NDH4_9BORD</name>
<proteinExistence type="predicted"/>
<accession>A0A157NDH4</accession>
<sequence>MEPMDQLISLPDLEDAINYWRARSPSQGEEARLCAQAAALARPYALMIIAHRHDIAPDDLSPEALDAYRQWRTAKAA</sequence>
<dbReference type="InterPro" id="IPR022191">
    <property type="entry name" value="DUF3717"/>
</dbReference>
<gene>
    <name evidence="1" type="ORF">SAMEA1982600_01560</name>
</gene>